<sequence>MTDPHRPRVAIILVNYNNAALTDACLASLQTLTHPHDVIVVDNGSTDDSLAHLRARHPDLHLVHFPVNVGFTAANNAGCRAALTQPVEYLWFLNNDTVVAPDALTELVAAARADPALGAVSSLLYEMREPERLQSTGGGHVRLWRGTAELHTHDVPAGELHFVAGTSLLVRRAAIDAVGLLDEGFFMYWEDADFSFRLRRAGWTIAVAPRARVWHLGCASMGQSTREHKSLAWELHFTRSAVRFFRKHAPLPIAPLLLGPGLYLVKRVLRRQWPRARAVASGALQGLRAAPAPRLAPATLAKRGTP</sequence>
<dbReference type="Pfam" id="PF00535">
    <property type="entry name" value="Glycos_transf_2"/>
    <property type="match status" value="1"/>
</dbReference>
<keyword evidence="6" id="KW-1185">Reference proteome</keyword>
<dbReference type="SUPFAM" id="SSF53448">
    <property type="entry name" value="Nucleotide-diphospho-sugar transferases"/>
    <property type="match status" value="1"/>
</dbReference>
<dbReference type="eggNOG" id="COG1216">
    <property type="taxonomic scope" value="Bacteria"/>
</dbReference>
<dbReference type="Proteomes" id="UP000008635">
    <property type="component" value="Chromosome"/>
</dbReference>
<accession>E8U3E2</accession>
<dbReference type="Gene3D" id="3.90.550.10">
    <property type="entry name" value="Spore Coat Polysaccharide Biosynthesis Protein SpsA, Chain A"/>
    <property type="match status" value="1"/>
</dbReference>
<dbReference type="OrthoDB" id="9771846at2"/>
<proteinExistence type="inferred from homology"/>
<evidence type="ECO:0000259" key="4">
    <source>
        <dbReference type="Pfam" id="PF00535"/>
    </source>
</evidence>
<dbReference type="InterPro" id="IPR029044">
    <property type="entry name" value="Nucleotide-diphossugar_trans"/>
</dbReference>
<evidence type="ECO:0000313" key="6">
    <source>
        <dbReference type="Proteomes" id="UP000008635"/>
    </source>
</evidence>
<dbReference type="STRING" id="709986.Deima_0149"/>
<dbReference type="InterPro" id="IPR001173">
    <property type="entry name" value="Glyco_trans_2-like"/>
</dbReference>
<dbReference type="PANTHER" id="PTHR43179">
    <property type="entry name" value="RHAMNOSYLTRANSFERASE WBBL"/>
    <property type="match status" value="1"/>
</dbReference>
<dbReference type="RefSeq" id="WP_013555318.1">
    <property type="nucleotide sequence ID" value="NC_014958.1"/>
</dbReference>
<organism evidence="5 6">
    <name type="scientific">Deinococcus maricopensis (strain DSM 21211 / LMG 22137 / NRRL B-23946 / LB-34)</name>
    <dbReference type="NCBI Taxonomy" id="709986"/>
    <lineage>
        <taxon>Bacteria</taxon>
        <taxon>Thermotogati</taxon>
        <taxon>Deinococcota</taxon>
        <taxon>Deinococci</taxon>
        <taxon>Deinococcales</taxon>
        <taxon>Deinococcaceae</taxon>
        <taxon>Deinococcus</taxon>
    </lineage>
</organism>
<reference evidence="5 6" key="1">
    <citation type="journal article" date="2011" name="Stand. Genomic Sci.">
        <title>Complete genome sequence of Deinococcus maricopensis type strain (LB-34).</title>
        <authorList>
            <person name="Pukall R."/>
            <person name="Zeytun A."/>
            <person name="Lucas S."/>
            <person name="Lapidus A."/>
            <person name="Hammon N."/>
            <person name="Deshpande S."/>
            <person name="Nolan M."/>
            <person name="Cheng J.F."/>
            <person name="Pitluck S."/>
            <person name="Liolios K."/>
            <person name="Pagani I."/>
            <person name="Mikhailova N."/>
            <person name="Ivanova N."/>
            <person name="Mavromatis K."/>
            <person name="Pati A."/>
            <person name="Tapia R."/>
            <person name="Han C."/>
            <person name="Goodwin L."/>
            <person name="Chen A."/>
            <person name="Palaniappan K."/>
            <person name="Land M."/>
            <person name="Hauser L."/>
            <person name="Chang Y.J."/>
            <person name="Jeffries C.D."/>
            <person name="Brambilla E.M."/>
            <person name="Rohde M."/>
            <person name="Goker M."/>
            <person name="Detter J.C."/>
            <person name="Woyke T."/>
            <person name="Bristow J."/>
            <person name="Eisen J.A."/>
            <person name="Markowitz V."/>
            <person name="Hugenholtz P."/>
            <person name="Kyrpides N.C."/>
            <person name="Klenk H.P."/>
        </authorList>
    </citation>
    <scope>NUCLEOTIDE SEQUENCE [LARGE SCALE GENOMIC DNA]</scope>
    <source>
        <strain evidence="6">DSM 21211 / LMG 22137 / NRRL B-23946 / LB-34</strain>
    </source>
</reference>
<evidence type="ECO:0000256" key="3">
    <source>
        <dbReference type="ARBA" id="ARBA00022679"/>
    </source>
</evidence>
<dbReference type="HOGENOM" id="CLU_023845_4_1_0"/>
<name>E8U3E2_DEIML</name>
<dbReference type="PANTHER" id="PTHR43179:SF12">
    <property type="entry name" value="GALACTOFURANOSYLTRANSFERASE GLFT2"/>
    <property type="match status" value="1"/>
</dbReference>
<evidence type="ECO:0000256" key="2">
    <source>
        <dbReference type="ARBA" id="ARBA00022676"/>
    </source>
</evidence>
<dbReference type="EMBL" id="CP002454">
    <property type="protein sequence ID" value="ADV65813.1"/>
    <property type="molecule type" value="Genomic_DNA"/>
</dbReference>
<comment type="similarity">
    <text evidence="1">Belongs to the glycosyltransferase 2 family.</text>
</comment>
<gene>
    <name evidence="5" type="ordered locus">Deima_0149</name>
</gene>
<keyword evidence="3 5" id="KW-0808">Transferase</keyword>
<dbReference type="CDD" id="cd04186">
    <property type="entry name" value="GT_2_like_c"/>
    <property type="match status" value="1"/>
</dbReference>
<dbReference type="GO" id="GO:0016757">
    <property type="term" value="F:glycosyltransferase activity"/>
    <property type="evidence" value="ECO:0007669"/>
    <property type="project" value="UniProtKB-KW"/>
</dbReference>
<evidence type="ECO:0000256" key="1">
    <source>
        <dbReference type="ARBA" id="ARBA00006739"/>
    </source>
</evidence>
<evidence type="ECO:0000313" key="5">
    <source>
        <dbReference type="EMBL" id="ADV65813.1"/>
    </source>
</evidence>
<dbReference type="KEGG" id="dmr:Deima_0149"/>
<protein>
    <submittedName>
        <fullName evidence="5">Glycosyl transferase family 2</fullName>
    </submittedName>
</protein>
<dbReference type="AlphaFoldDB" id="E8U3E2"/>
<reference evidence="6" key="2">
    <citation type="submission" date="2011-01" db="EMBL/GenBank/DDBJ databases">
        <title>The complete genome of Deinococcus maricopensis DSM 21211.</title>
        <authorList>
            <consortium name="US DOE Joint Genome Institute (JGI-PGF)"/>
            <person name="Lucas S."/>
            <person name="Copeland A."/>
            <person name="Lapidus A."/>
            <person name="Goodwin L."/>
            <person name="Pitluck S."/>
            <person name="Kyrpides N."/>
            <person name="Mavromatis K."/>
            <person name="Pagani I."/>
            <person name="Ivanova N."/>
            <person name="Ovchinnikova G."/>
            <person name="Zeytun A."/>
            <person name="Detter J.C."/>
            <person name="Han C."/>
            <person name="Land M."/>
            <person name="Hauser L."/>
            <person name="Markowitz V."/>
            <person name="Cheng J.-F."/>
            <person name="Hugenholtz P."/>
            <person name="Woyke T."/>
            <person name="Wu D."/>
            <person name="Pukall R."/>
            <person name="Gehrich-Schroeter G."/>
            <person name="Brambilla E."/>
            <person name="Klenk H.-P."/>
            <person name="Eisen J.A."/>
        </authorList>
    </citation>
    <scope>NUCLEOTIDE SEQUENCE [LARGE SCALE GENOMIC DNA]</scope>
    <source>
        <strain evidence="6">DSM 21211 / LMG 22137 / NRRL B-23946 / LB-34</strain>
    </source>
</reference>
<feature type="domain" description="Glycosyltransferase 2-like" evidence="4">
    <location>
        <begin position="11"/>
        <end position="177"/>
    </location>
</feature>
<keyword evidence="2" id="KW-0328">Glycosyltransferase</keyword>